<accession>A0A0V0T386</accession>
<keyword evidence="2" id="KW-1185">Reference proteome</keyword>
<reference evidence="1 2" key="1">
    <citation type="submission" date="2015-01" db="EMBL/GenBank/DDBJ databases">
        <title>Evolution of Trichinella species and genotypes.</title>
        <authorList>
            <person name="Korhonen P.K."/>
            <person name="Edoardo P."/>
            <person name="Giuseppe L.R."/>
            <person name="Gasser R.B."/>
        </authorList>
    </citation>
    <scope>NUCLEOTIDE SEQUENCE [LARGE SCALE GENOMIC DNA]</scope>
    <source>
        <strain evidence="1">ISS417</strain>
    </source>
</reference>
<dbReference type="AlphaFoldDB" id="A0A0V0T386"/>
<proteinExistence type="predicted"/>
<gene>
    <name evidence="1" type="ORF">T05_3179</name>
</gene>
<dbReference type="Proteomes" id="UP000055048">
    <property type="component" value="Unassembled WGS sequence"/>
</dbReference>
<organism evidence="1 2">
    <name type="scientific">Trichinella murrelli</name>
    <dbReference type="NCBI Taxonomy" id="144512"/>
    <lineage>
        <taxon>Eukaryota</taxon>
        <taxon>Metazoa</taxon>
        <taxon>Ecdysozoa</taxon>
        <taxon>Nematoda</taxon>
        <taxon>Enoplea</taxon>
        <taxon>Dorylaimia</taxon>
        <taxon>Trichinellida</taxon>
        <taxon>Trichinellidae</taxon>
        <taxon>Trichinella</taxon>
    </lineage>
</organism>
<dbReference type="EMBL" id="JYDJ01000786">
    <property type="protein sequence ID" value="KRX33488.1"/>
    <property type="molecule type" value="Genomic_DNA"/>
</dbReference>
<evidence type="ECO:0000313" key="1">
    <source>
        <dbReference type="EMBL" id="KRX33488.1"/>
    </source>
</evidence>
<name>A0A0V0T386_9BILA</name>
<protein>
    <submittedName>
        <fullName evidence="1">Uncharacterized protein</fullName>
    </submittedName>
</protein>
<evidence type="ECO:0000313" key="2">
    <source>
        <dbReference type="Proteomes" id="UP000055048"/>
    </source>
</evidence>
<dbReference type="OrthoDB" id="5927125at2759"/>
<sequence>MKSKTVPKSQFVAFHGVYHELLEKEAALQNVEDPHMRAELEIQGEPGVWDLWSNQNHFFPRDTDAISTMAQLVIPPGWFQPLDCFSCSYYVPPSLF</sequence>
<comment type="caution">
    <text evidence="1">The sequence shown here is derived from an EMBL/GenBank/DDBJ whole genome shotgun (WGS) entry which is preliminary data.</text>
</comment>